<evidence type="ECO:0000313" key="2">
    <source>
        <dbReference type="EMBL" id="CAF3978866.1"/>
    </source>
</evidence>
<dbReference type="EMBL" id="CAJNOU010005215">
    <property type="protein sequence ID" value="CAF1470608.1"/>
    <property type="molecule type" value="Genomic_DNA"/>
</dbReference>
<accession>A0A819MDU2</accession>
<comment type="caution">
    <text evidence="2">The sequence shown here is derived from an EMBL/GenBank/DDBJ whole genome shotgun (WGS) entry which is preliminary data.</text>
</comment>
<dbReference type="Proteomes" id="UP000663889">
    <property type="component" value="Unassembled WGS sequence"/>
</dbReference>
<proteinExistence type="predicted"/>
<gene>
    <name evidence="2" type="ORF">FNK824_LOCUS24748</name>
    <name evidence="1" type="ORF">SEV965_LOCUS34629</name>
</gene>
<dbReference type="Proteomes" id="UP000663874">
    <property type="component" value="Unassembled WGS sequence"/>
</dbReference>
<dbReference type="EMBL" id="CAJOBE010005602">
    <property type="protein sequence ID" value="CAF3978866.1"/>
    <property type="molecule type" value="Genomic_DNA"/>
</dbReference>
<dbReference type="AlphaFoldDB" id="A0A819MDU2"/>
<reference evidence="2" key="1">
    <citation type="submission" date="2021-02" db="EMBL/GenBank/DDBJ databases">
        <authorList>
            <person name="Nowell W R."/>
        </authorList>
    </citation>
    <scope>NUCLEOTIDE SEQUENCE</scope>
</reference>
<name>A0A819MDU2_9BILA</name>
<sequence>MMAFNNTYFLEKPLIYHSTGLSDVDITVLTGQIPVTQSTVVYNKSNINHNTSNLYRTANVLRKIYLQNLIKIQKAFKGGKDDVTKWLKDPEYVFDAAYILDINTSGLISCLLQDEAL</sequence>
<protein>
    <submittedName>
        <fullName evidence="2">Uncharacterized protein</fullName>
    </submittedName>
</protein>
<evidence type="ECO:0000313" key="1">
    <source>
        <dbReference type="EMBL" id="CAF1470608.1"/>
    </source>
</evidence>
<organism evidence="2 3">
    <name type="scientific">Rotaria sordida</name>
    <dbReference type="NCBI Taxonomy" id="392033"/>
    <lineage>
        <taxon>Eukaryota</taxon>
        <taxon>Metazoa</taxon>
        <taxon>Spiralia</taxon>
        <taxon>Gnathifera</taxon>
        <taxon>Rotifera</taxon>
        <taxon>Eurotatoria</taxon>
        <taxon>Bdelloidea</taxon>
        <taxon>Philodinida</taxon>
        <taxon>Philodinidae</taxon>
        <taxon>Rotaria</taxon>
    </lineage>
</organism>
<evidence type="ECO:0000313" key="3">
    <source>
        <dbReference type="Proteomes" id="UP000663874"/>
    </source>
</evidence>